<name>A0A812MAC8_9DINO</name>
<evidence type="ECO:0000256" key="1">
    <source>
        <dbReference type="SAM" id="MobiDB-lite"/>
    </source>
</evidence>
<protein>
    <submittedName>
        <fullName evidence="2">Uncharacterized protein</fullName>
    </submittedName>
</protein>
<reference evidence="2" key="1">
    <citation type="submission" date="2021-02" db="EMBL/GenBank/DDBJ databases">
        <authorList>
            <person name="Dougan E. K."/>
            <person name="Rhodes N."/>
            <person name="Thang M."/>
            <person name="Chan C."/>
        </authorList>
    </citation>
    <scope>NUCLEOTIDE SEQUENCE</scope>
</reference>
<sequence length="99" mass="10250">MSDEDFTAATLFMLTSFALKLGRSSPGNDEEMQSLASSAAAQSDGEVPSSPVESTRIPVETWLRTNETDERSGDSATAGSGSDAFSEGIGRASAARDAV</sequence>
<keyword evidence="3" id="KW-1185">Reference proteome</keyword>
<dbReference type="OrthoDB" id="10526714at2759"/>
<organism evidence="2 3">
    <name type="scientific">Symbiodinium natans</name>
    <dbReference type="NCBI Taxonomy" id="878477"/>
    <lineage>
        <taxon>Eukaryota</taxon>
        <taxon>Sar</taxon>
        <taxon>Alveolata</taxon>
        <taxon>Dinophyceae</taxon>
        <taxon>Suessiales</taxon>
        <taxon>Symbiodiniaceae</taxon>
        <taxon>Symbiodinium</taxon>
    </lineage>
</organism>
<dbReference type="EMBL" id="CAJNDS010001502">
    <property type="protein sequence ID" value="CAE7262567.1"/>
    <property type="molecule type" value="Genomic_DNA"/>
</dbReference>
<comment type="caution">
    <text evidence="2">The sequence shown here is derived from an EMBL/GenBank/DDBJ whole genome shotgun (WGS) entry which is preliminary data.</text>
</comment>
<dbReference type="AlphaFoldDB" id="A0A812MAC8"/>
<proteinExistence type="predicted"/>
<feature type="compositionally biased region" description="Low complexity" evidence="1">
    <location>
        <begin position="74"/>
        <end position="86"/>
    </location>
</feature>
<accession>A0A812MAC8</accession>
<gene>
    <name evidence="2" type="ORF">SNAT2548_LOCUS13778</name>
</gene>
<feature type="region of interest" description="Disordered" evidence="1">
    <location>
        <begin position="22"/>
        <end position="99"/>
    </location>
</feature>
<evidence type="ECO:0000313" key="2">
    <source>
        <dbReference type="EMBL" id="CAE7262567.1"/>
    </source>
</evidence>
<evidence type="ECO:0000313" key="3">
    <source>
        <dbReference type="Proteomes" id="UP000604046"/>
    </source>
</evidence>
<dbReference type="Proteomes" id="UP000604046">
    <property type="component" value="Unassembled WGS sequence"/>
</dbReference>
<feature type="compositionally biased region" description="Low complexity" evidence="1">
    <location>
        <begin position="33"/>
        <end position="43"/>
    </location>
</feature>